<evidence type="ECO:0000313" key="2">
    <source>
        <dbReference type="EMBL" id="MBE3640138.1"/>
    </source>
</evidence>
<name>A0A8J7D0Z1_9RHOB</name>
<keyword evidence="1" id="KW-0732">Signal</keyword>
<protein>
    <recommendedName>
        <fullName evidence="4">DUF4157 domain-containing protein</fullName>
    </recommendedName>
</protein>
<evidence type="ECO:0008006" key="4">
    <source>
        <dbReference type="Google" id="ProtNLM"/>
    </source>
</evidence>
<dbReference type="RefSeq" id="WP_193185748.1">
    <property type="nucleotide sequence ID" value="NZ_JACVXA010000074.1"/>
</dbReference>
<dbReference type="PROSITE" id="PS51257">
    <property type="entry name" value="PROKAR_LIPOPROTEIN"/>
    <property type="match status" value="1"/>
</dbReference>
<gene>
    <name evidence="2" type="ORF">ICN82_18190</name>
</gene>
<evidence type="ECO:0000313" key="3">
    <source>
        <dbReference type="Proteomes" id="UP000609121"/>
    </source>
</evidence>
<evidence type="ECO:0000256" key="1">
    <source>
        <dbReference type="SAM" id="SignalP"/>
    </source>
</evidence>
<accession>A0A8J7D0Z1</accession>
<keyword evidence="3" id="KW-1185">Reference proteome</keyword>
<proteinExistence type="predicted"/>
<organism evidence="2 3">
    <name type="scientific">Mangrovicoccus algicola</name>
    <dbReference type="NCBI Taxonomy" id="2771008"/>
    <lineage>
        <taxon>Bacteria</taxon>
        <taxon>Pseudomonadati</taxon>
        <taxon>Pseudomonadota</taxon>
        <taxon>Alphaproteobacteria</taxon>
        <taxon>Rhodobacterales</taxon>
        <taxon>Paracoccaceae</taxon>
        <taxon>Mangrovicoccus</taxon>
    </lineage>
</organism>
<comment type="caution">
    <text evidence="2">The sequence shown here is derived from an EMBL/GenBank/DDBJ whole genome shotgun (WGS) entry which is preliminary data.</text>
</comment>
<feature type="chain" id="PRO_5035318071" description="DUF4157 domain-containing protein" evidence="1">
    <location>
        <begin position="22"/>
        <end position="225"/>
    </location>
</feature>
<sequence>MRSLLLIAALALAGCATRPLTGTETAFLATTHGPGLDASRISLTKGAIIGRWPITRPARPAVTCREKIWPPEEGEVTGHAAGVTVFDRILIARRIHAGDYLPDYPDTLPLPQAMFLAHEATHVWQWQHRATTGYAPWKAAAEHGVSDDPYLFEIAPGRDFLDYGYEQQASLVEEYVCCRALDPEGARTGRLRALLARYFPGMADHESARRIALPWNGVEAKGICS</sequence>
<dbReference type="AlphaFoldDB" id="A0A8J7D0Z1"/>
<dbReference type="Proteomes" id="UP000609121">
    <property type="component" value="Unassembled WGS sequence"/>
</dbReference>
<feature type="signal peptide" evidence="1">
    <location>
        <begin position="1"/>
        <end position="21"/>
    </location>
</feature>
<reference evidence="2" key="1">
    <citation type="submission" date="2020-09" db="EMBL/GenBank/DDBJ databases">
        <title>A novel bacterium of genus Mangrovicoccus, isolated from South China Sea.</title>
        <authorList>
            <person name="Huang H."/>
            <person name="Mo K."/>
            <person name="Hu Y."/>
        </authorList>
    </citation>
    <scope>NUCLEOTIDE SEQUENCE</scope>
    <source>
        <strain evidence="2">HB182678</strain>
    </source>
</reference>
<dbReference type="EMBL" id="JACVXA010000074">
    <property type="protein sequence ID" value="MBE3640138.1"/>
    <property type="molecule type" value="Genomic_DNA"/>
</dbReference>